<name>A0A445CZM9_ARAHY</name>
<protein>
    <submittedName>
        <fullName evidence="1">Uncharacterized protein</fullName>
    </submittedName>
</protein>
<comment type="caution">
    <text evidence="1">The sequence shown here is derived from an EMBL/GenBank/DDBJ whole genome shotgun (WGS) entry which is preliminary data.</text>
</comment>
<dbReference type="Proteomes" id="UP000289738">
    <property type="component" value="Chromosome A05"/>
</dbReference>
<accession>A0A445CZM9</accession>
<proteinExistence type="predicted"/>
<organism evidence="1 2">
    <name type="scientific">Arachis hypogaea</name>
    <name type="common">Peanut</name>
    <dbReference type="NCBI Taxonomy" id="3818"/>
    <lineage>
        <taxon>Eukaryota</taxon>
        <taxon>Viridiplantae</taxon>
        <taxon>Streptophyta</taxon>
        <taxon>Embryophyta</taxon>
        <taxon>Tracheophyta</taxon>
        <taxon>Spermatophyta</taxon>
        <taxon>Magnoliopsida</taxon>
        <taxon>eudicotyledons</taxon>
        <taxon>Gunneridae</taxon>
        <taxon>Pentapetalae</taxon>
        <taxon>rosids</taxon>
        <taxon>fabids</taxon>
        <taxon>Fabales</taxon>
        <taxon>Fabaceae</taxon>
        <taxon>Papilionoideae</taxon>
        <taxon>50 kb inversion clade</taxon>
        <taxon>dalbergioids sensu lato</taxon>
        <taxon>Dalbergieae</taxon>
        <taxon>Pterocarpus clade</taxon>
        <taxon>Arachis</taxon>
    </lineage>
</organism>
<evidence type="ECO:0000313" key="1">
    <source>
        <dbReference type="EMBL" id="RYR56370.1"/>
    </source>
</evidence>
<reference evidence="1 2" key="1">
    <citation type="submission" date="2019-01" db="EMBL/GenBank/DDBJ databases">
        <title>Sequencing of cultivated peanut Arachis hypogaea provides insights into genome evolution and oil improvement.</title>
        <authorList>
            <person name="Chen X."/>
        </authorList>
    </citation>
    <scope>NUCLEOTIDE SEQUENCE [LARGE SCALE GENOMIC DNA]</scope>
    <source>
        <strain evidence="2">cv. Fuhuasheng</strain>
        <tissue evidence="1">Leaves</tissue>
    </source>
</reference>
<dbReference type="AlphaFoldDB" id="A0A445CZM9"/>
<keyword evidence="2" id="KW-1185">Reference proteome</keyword>
<dbReference type="EMBL" id="SDMP01000005">
    <property type="protein sequence ID" value="RYR56370.1"/>
    <property type="molecule type" value="Genomic_DNA"/>
</dbReference>
<evidence type="ECO:0000313" key="2">
    <source>
        <dbReference type="Proteomes" id="UP000289738"/>
    </source>
</evidence>
<gene>
    <name evidence="1" type="ORF">Ahy_A05g022086</name>
</gene>
<sequence length="141" mass="15980">MEENYEGMENLFKNENDNVLMGRENLQVTRCGQNVDDVLAQLRANQIGERYQVTRIVEDVLNRVGFNVGESVICGDKYSSEESDFEVDLAELKKGSPYVCSLLKKISNGDKSSDLKHKSGKMYSFNISKSNLIFDVLLKDK</sequence>